<dbReference type="Proteomes" id="UP001163321">
    <property type="component" value="Chromosome 8"/>
</dbReference>
<protein>
    <submittedName>
        <fullName evidence="1">Uncharacterized protein</fullName>
    </submittedName>
</protein>
<evidence type="ECO:0000313" key="1">
    <source>
        <dbReference type="EMBL" id="KAI9908824.1"/>
    </source>
</evidence>
<keyword evidence="2" id="KW-1185">Reference proteome</keyword>
<organism evidence="1 2">
    <name type="scientific">Peronosclerospora sorghi</name>
    <dbReference type="NCBI Taxonomy" id="230839"/>
    <lineage>
        <taxon>Eukaryota</taxon>
        <taxon>Sar</taxon>
        <taxon>Stramenopiles</taxon>
        <taxon>Oomycota</taxon>
        <taxon>Peronosporomycetes</taxon>
        <taxon>Peronosporales</taxon>
        <taxon>Peronosporaceae</taxon>
        <taxon>Peronosclerospora</taxon>
    </lineage>
</organism>
<name>A0ACC0VSC7_9STRA</name>
<proteinExistence type="predicted"/>
<dbReference type="EMBL" id="CM047587">
    <property type="protein sequence ID" value="KAI9908824.1"/>
    <property type="molecule type" value="Genomic_DNA"/>
</dbReference>
<sequence>MKVETMAMFAKTQLYFRKQMGEFLKYAHLATEKQDKQTKNLEINKIDESKVPIGKSMALSFLLGFEERNDDNEDYYDDPQAHELFPVTRPFNRVDTRGSLLLLRRKSRDLRTFKSCKWQLIEIQLS</sequence>
<gene>
    <name evidence="1" type="ORF">PsorP6_016410</name>
</gene>
<evidence type="ECO:0000313" key="2">
    <source>
        <dbReference type="Proteomes" id="UP001163321"/>
    </source>
</evidence>
<comment type="caution">
    <text evidence="1">The sequence shown here is derived from an EMBL/GenBank/DDBJ whole genome shotgun (WGS) entry which is preliminary data.</text>
</comment>
<accession>A0ACC0VSC7</accession>
<reference evidence="1 2" key="1">
    <citation type="journal article" date="2022" name="bioRxiv">
        <title>The genome of the oomycete Peronosclerospora sorghi, a cosmopolitan pathogen of maize and sorghum, is inflated with dispersed pseudogenes.</title>
        <authorList>
            <person name="Fletcher K."/>
            <person name="Martin F."/>
            <person name="Isakeit T."/>
            <person name="Cavanaugh K."/>
            <person name="Magill C."/>
            <person name="Michelmore R."/>
        </authorList>
    </citation>
    <scope>NUCLEOTIDE SEQUENCE [LARGE SCALE GENOMIC DNA]</scope>
    <source>
        <strain evidence="1">P6</strain>
    </source>
</reference>